<feature type="transmembrane region" description="Helical" evidence="1">
    <location>
        <begin position="32"/>
        <end position="53"/>
    </location>
</feature>
<accession>A0A1A9WFT6</accession>
<name>A0A1A9WFT6_9MUSC</name>
<feature type="transmembrane region" description="Helical" evidence="1">
    <location>
        <begin position="127"/>
        <end position="152"/>
    </location>
</feature>
<keyword evidence="1" id="KW-0472">Membrane</keyword>
<evidence type="ECO:0000313" key="3">
    <source>
        <dbReference type="Proteomes" id="UP000091820"/>
    </source>
</evidence>
<reference evidence="2" key="2">
    <citation type="submission" date="2020-05" db="UniProtKB">
        <authorList>
            <consortium name="EnsemblMetazoa"/>
        </authorList>
    </citation>
    <scope>IDENTIFICATION</scope>
    <source>
        <strain evidence="2">IAEA</strain>
    </source>
</reference>
<dbReference type="Proteomes" id="UP000091820">
    <property type="component" value="Unassembled WGS sequence"/>
</dbReference>
<dbReference type="EnsemblMetazoa" id="GBRI018245-RA">
    <property type="protein sequence ID" value="GBRI018245-PA"/>
    <property type="gene ID" value="GBRI018245"/>
</dbReference>
<evidence type="ECO:0000256" key="1">
    <source>
        <dbReference type="SAM" id="Phobius"/>
    </source>
</evidence>
<proteinExistence type="predicted"/>
<organism evidence="2 3">
    <name type="scientific">Glossina brevipalpis</name>
    <dbReference type="NCBI Taxonomy" id="37001"/>
    <lineage>
        <taxon>Eukaryota</taxon>
        <taxon>Metazoa</taxon>
        <taxon>Ecdysozoa</taxon>
        <taxon>Arthropoda</taxon>
        <taxon>Hexapoda</taxon>
        <taxon>Insecta</taxon>
        <taxon>Pterygota</taxon>
        <taxon>Neoptera</taxon>
        <taxon>Endopterygota</taxon>
        <taxon>Diptera</taxon>
        <taxon>Brachycera</taxon>
        <taxon>Muscomorpha</taxon>
        <taxon>Hippoboscoidea</taxon>
        <taxon>Glossinidae</taxon>
        <taxon>Glossina</taxon>
    </lineage>
</organism>
<protein>
    <submittedName>
        <fullName evidence="2">Uncharacterized protein</fullName>
    </submittedName>
</protein>
<sequence length="170" mass="19859">MCCVYVSKPSYVQIETWPSDPMYRHANGYLEIVFTDIVFVIKSSTCIVMQYMYEISTGALNLLNAFTMNWFWCRFNNGSLTVCLSGERRSSEVIILDYLFPKFTDIVFVIKSSDENDDDDNDDDDDVMIMTIMMMIMMVVMLILMLTLILILMRMQMLMLMAIWKDMLST</sequence>
<keyword evidence="1" id="KW-0812">Transmembrane</keyword>
<dbReference type="VEuPathDB" id="VectorBase:GBRI018245"/>
<keyword evidence="1" id="KW-1133">Transmembrane helix</keyword>
<dbReference type="AlphaFoldDB" id="A0A1A9WFT6"/>
<evidence type="ECO:0000313" key="2">
    <source>
        <dbReference type="EnsemblMetazoa" id="GBRI018245-PA"/>
    </source>
</evidence>
<keyword evidence="3" id="KW-1185">Reference proteome</keyword>
<reference evidence="3" key="1">
    <citation type="submission" date="2014-03" db="EMBL/GenBank/DDBJ databases">
        <authorList>
            <person name="Aksoy S."/>
            <person name="Warren W."/>
            <person name="Wilson R.K."/>
        </authorList>
    </citation>
    <scope>NUCLEOTIDE SEQUENCE [LARGE SCALE GENOMIC DNA]</scope>
    <source>
        <strain evidence="3">IAEA</strain>
    </source>
</reference>